<dbReference type="STRING" id="1795632.TH606_02890"/>
<keyword evidence="3" id="KW-1185">Reference proteome</keyword>
<feature type="region of interest" description="Disordered" evidence="1">
    <location>
        <begin position="125"/>
        <end position="168"/>
    </location>
</feature>
<protein>
    <submittedName>
        <fullName evidence="2">Uncharacterized protein</fullName>
    </submittedName>
</protein>
<gene>
    <name evidence="2" type="ORF">TH606_02890</name>
</gene>
<evidence type="ECO:0000256" key="1">
    <source>
        <dbReference type="SAM" id="MobiDB-lite"/>
    </source>
</evidence>
<dbReference type="EMBL" id="LSFI01000009">
    <property type="protein sequence ID" value="OAG28213.1"/>
    <property type="molecule type" value="Genomic_DNA"/>
</dbReference>
<dbReference type="RefSeq" id="WP_068541195.1">
    <property type="nucleotide sequence ID" value="NZ_LSFI01000009.1"/>
</dbReference>
<accession>A0A177E8D0</accession>
<name>A0A177E8D0_9BACT</name>
<evidence type="ECO:0000313" key="3">
    <source>
        <dbReference type="Proteomes" id="UP000076964"/>
    </source>
</evidence>
<evidence type="ECO:0000313" key="2">
    <source>
        <dbReference type="EMBL" id="OAG28213.1"/>
    </source>
</evidence>
<dbReference type="Proteomes" id="UP000076964">
    <property type="component" value="Unassembled WGS sequence"/>
</dbReference>
<dbReference type="AlphaFoldDB" id="A0A177E8D0"/>
<organism evidence="2 3">
    <name type="scientific">Thermodesulfatator autotrophicus</name>
    <dbReference type="NCBI Taxonomy" id="1795632"/>
    <lineage>
        <taxon>Bacteria</taxon>
        <taxon>Pseudomonadati</taxon>
        <taxon>Thermodesulfobacteriota</taxon>
        <taxon>Thermodesulfobacteria</taxon>
        <taxon>Thermodesulfobacteriales</taxon>
        <taxon>Thermodesulfatatoraceae</taxon>
        <taxon>Thermodesulfatator</taxon>
    </lineage>
</organism>
<sequence length="168" mass="18609">MVTSARALSNFENIVTKNIFSPSRHYVPYLQDKKPKNVKKELVKRYVILKGTLIKGEERVAVLEVLPAGKRELGLEDVNQKRLLVSQGDDLGNCQVLEVKAGQVVLGGQCQGVVLSLKDSPERKKIPALNKKPANKVLSLAPRPALGPPEKKTKTFKKPPKFPRPPSR</sequence>
<dbReference type="OrthoDB" id="9811309at2"/>
<proteinExistence type="predicted"/>
<comment type="caution">
    <text evidence="2">The sequence shown here is derived from an EMBL/GenBank/DDBJ whole genome shotgun (WGS) entry which is preliminary data.</text>
</comment>
<reference evidence="2 3" key="1">
    <citation type="submission" date="2016-02" db="EMBL/GenBank/DDBJ databases">
        <title>Draft genome sequence of Thermodesulfatator sp. S606.</title>
        <authorList>
            <person name="Lai Q."/>
            <person name="Cao J."/>
            <person name="Dupont S."/>
            <person name="Shao Z."/>
            <person name="Jebbar M."/>
            <person name="Alain K."/>
        </authorList>
    </citation>
    <scope>NUCLEOTIDE SEQUENCE [LARGE SCALE GENOMIC DNA]</scope>
    <source>
        <strain evidence="2 3">S606</strain>
    </source>
</reference>
<feature type="compositionally biased region" description="Basic residues" evidence="1">
    <location>
        <begin position="154"/>
        <end position="168"/>
    </location>
</feature>